<dbReference type="Pfam" id="PF04296">
    <property type="entry name" value="YlxR"/>
    <property type="match status" value="1"/>
</dbReference>
<keyword evidence="3" id="KW-1185">Reference proteome</keyword>
<dbReference type="InterPro" id="IPR007393">
    <property type="entry name" value="YlxR_dom"/>
</dbReference>
<dbReference type="SUPFAM" id="SSF55315">
    <property type="entry name" value="L30e-like"/>
    <property type="match status" value="1"/>
</dbReference>
<dbReference type="EMBL" id="JAODNV010000022">
    <property type="protein sequence ID" value="MCT8992002.1"/>
    <property type="molecule type" value="Genomic_DNA"/>
</dbReference>
<name>A0A9X3B7U8_9HYPH</name>
<dbReference type="PANTHER" id="PTHR34215:SF1">
    <property type="entry name" value="YLXR DOMAIN-CONTAINING PROTEIN"/>
    <property type="match status" value="1"/>
</dbReference>
<proteinExistence type="predicted"/>
<feature type="domain" description="YlxR" evidence="1">
    <location>
        <begin position="4"/>
        <end position="78"/>
    </location>
</feature>
<dbReference type="Proteomes" id="UP001149009">
    <property type="component" value="Unassembled WGS sequence"/>
</dbReference>
<dbReference type="InterPro" id="IPR029064">
    <property type="entry name" value="Ribosomal_eL30-like_sf"/>
</dbReference>
<dbReference type="NCBIfam" id="NF006622">
    <property type="entry name" value="PRK09190.1"/>
    <property type="match status" value="1"/>
</dbReference>
<dbReference type="RefSeq" id="WP_261516954.1">
    <property type="nucleotide sequence ID" value="NZ_JAODNV010000022.1"/>
</dbReference>
<dbReference type="InterPro" id="IPR035931">
    <property type="entry name" value="YlxR-like_sf"/>
</dbReference>
<dbReference type="InterPro" id="IPR037465">
    <property type="entry name" value="YlxR"/>
</dbReference>
<organism evidence="2 3">
    <name type="scientific">Chelativorans petroleitrophicus</name>
    <dbReference type="NCBI Taxonomy" id="2975484"/>
    <lineage>
        <taxon>Bacteria</taxon>
        <taxon>Pseudomonadati</taxon>
        <taxon>Pseudomonadota</taxon>
        <taxon>Alphaproteobacteria</taxon>
        <taxon>Hyphomicrobiales</taxon>
        <taxon>Phyllobacteriaceae</taxon>
        <taxon>Chelativorans</taxon>
    </lineage>
</organism>
<dbReference type="CDD" id="cd00279">
    <property type="entry name" value="YlxR"/>
    <property type="match status" value="1"/>
</dbReference>
<gene>
    <name evidence="2" type="ORF">NYR54_17195</name>
</gene>
<dbReference type="SUPFAM" id="SSF64376">
    <property type="entry name" value="YlxR-like"/>
    <property type="match status" value="1"/>
</dbReference>
<sequence length="211" mass="22030">MKERTCIVTRAHGQPGDLIRFVAAPDGTVVADLKRNLPGRGCWVGAERKLVEKAAAKNLFARALKAPVKAPPDLAEQVDSLLLRTALGALGLARKAGAVALGATKVETAVRGGKAIAVLHAREASEDGVRKLAAARKAAAHAAKRQLPAYRLFSEAELSLSLGATNVIHAALLDRGPGEAALRRIEALARYRDAAPDIEASSAADAAEDVE</sequence>
<comment type="caution">
    <text evidence="2">The sequence shown here is derived from an EMBL/GenBank/DDBJ whole genome shotgun (WGS) entry which is preliminary data.</text>
</comment>
<evidence type="ECO:0000313" key="2">
    <source>
        <dbReference type="EMBL" id="MCT8992002.1"/>
    </source>
</evidence>
<protein>
    <submittedName>
        <fullName evidence="2">RNA-binding protein</fullName>
    </submittedName>
</protein>
<evidence type="ECO:0000259" key="1">
    <source>
        <dbReference type="Pfam" id="PF04296"/>
    </source>
</evidence>
<evidence type="ECO:0000313" key="3">
    <source>
        <dbReference type="Proteomes" id="UP001149009"/>
    </source>
</evidence>
<accession>A0A9X3B7U8</accession>
<dbReference type="Gene3D" id="3.30.1330.30">
    <property type="match status" value="1"/>
</dbReference>
<dbReference type="PANTHER" id="PTHR34215">
    <property type="entry name" value="BLL0784 PROTEIN"/>
    <property type="match status" value="1"/>
</dbReference>
<dbReference type="AlphaFoldDB" id="A0A9X3B7U8"/>
<dbReference type="Gene3D" id="3.30.1230.10">
    <property type="entry name" value="YlxR-like"/>
    <property type="match status" value="1"/>
</dbReference>
<reference evidence="2" key="1">
    <citation type="submission" date="2022-08" db="EMBL/GenBank/DDBJ databases">
        <title>Chelativorans sichuanense sp. nov., a paraffin oil-degrading bacterium isolated from a mixture of oil-based drill cuttings and paddy soil.</title>
        <authorList>
            <person name="Yu J."/>
            <person name="Liu H."/>
            <person name="Chen Q."/>
        </authorList>
    </citation>
    <scope>NUCLEOTIDE SEQUENCE</scope>
    <source>
        <strain evidence="2">SCAU 2101</strain>
    </source>
</reference>